<dbReference type="InterPro" id="IPR023393">
    <property type="entry name" value="START-like_dom_sf"/>
</dbReference>
<feature type="domain" description="Activator of Hsp90 ATPase homologue 1/2-like C-terminal" evidence="2">
    <location>
        <begin position="23"/>
        <end position="151"/>
    </location>
</feature>
<dbReference type="RefSeq" id="WP_390303102.1">
    <property type="nucleotide sequence ID" value="NZ_JBHULI010000025.1"/>
</dbReference>
<dbReference type="CDD" id="cd08899">
    <property type="entry name" value="SRPBCC_CalC_Aha1-like_6"/>
    <property type="match status" value="1"/>
</dbReference>
<proteinExistence type="inferred from homology"/>
<comment type="similarity">
    <text evidence="1">Belongs to the AHA1 family.</text>
</comment>
<organism evidence="3 4">
    <name type="scientific">Gracilimonas halophila</name>
    <dbReference type="NCBI Taxonomy" id="1834464"/>
    <lineage>
        <taxon>Bacteria</taxon>
        <taxon>Pseudomonadati</taxon>
        <taxon>Balneolota</taxon>
        <taxon>Balneolia</taxon>
        <taxon>Balneolales</taxon>
        <taxon>Balneolaceae</taxon>
        <taxon>Gracilimonas</taxon>
    </lineage>
</organism>
<accession>A0ABW5JN73</accession>
<dbReference type="SUPFAM" id="SSF55961">
    <property type="entry name" value="Bet v1-like"/>
    <property type="match status" value="1"/>
</dbReference>
<dbReference type="Gene3D" id="3.30.530.20">
    <property type="match status" value="1"/>
</dbReference>
<comment type="caution">
    <text evidence="3">The sequence shown here is derived from an EMBL/GenBank/DDBJ whole genome shotgun (WGS) entry which is preliminary data.</text>
</comment>
<protein>
    <submittedName>
        <fullName evidence="3">SRPBCC family protein</fullName>
    </submittedName>
</protein>
<name>A0ABW5JN73_9BACT</name>
<evidence type="ECO:0000259" key="2">
    <source>
        <dbReference type="Pfam" id="PF08327"/>
    </source>
</evidence>
<dbReference type="EMBL" id="JBHULI010000025">
    <property type="protein sequence ID" value="MFD2533215.1"/>
    <property type="molecule type" value="Genomic_DNA"/>
</dbReference>
<gene>
    <name evidence="3" type="ORF">ACFSVN_12245</name>
</gene>
<evidence type="ECO:0000256" key="1">
    <source>
        <dbReference type="ARBA" id="ARBA00006817"/>
    </source>
</evidence>
<keyword evidence="4" id="KW-1185">Reference proteome</keyword>
<dbReference type="InterPro" id="IPR013538">
    <property type="entry name" value="ASHA1/2-like_C"/>
</dbReference>
<dbReference type="Proteomes" id="UP001597460">
    <property type="component" value="Unassembled WGS sequence"/>
</dbReference>
<reference evidence="4" key="1">
    <citation type="journal article" date="2019" name="Int. J. Syst. Evol. Microbiol.">
        <title>The Global Catalogue of Microorganisms (GCM) 10K type strain sequencing project: providing services to taxonomists for standard genome sequencing and annotation.</title>
        <authorList>
            <consortium name="The Broad Institute Genomics Platform"/>
            <consortium name="The Broad Institute Genome Sequencing Center for Infectious Disease"/>
            <person name="Wu L."/>
            <person name="Ma J."/>
        </authorList>
    </citation>
    <scope>NUCLEOTIDE SEQUENCE [LARGE SCALE GENOMIC DNA]</scope>
    <source>
        <strain evidence="4">KCTC 52042</strain>
    </source>
</reference>
<evidence type="ECO:0000313" key="3">
    <source>
        <dbReference type="EMBL" id="MFD2533215.1"/>
    </source>
</evidence>
<evidence type="ECO:0000313" key="4">
    <source>
        <dbReference type="Proteomes" id="UP001597460"/>
    </source>
</evidence>
<dbReference type="Pfam" id="PF08327">
    <property type="entry name" value="AHSA1"/>
    <property type="match status" value="1"/>
</dbReference>
<sequence length="182" mass="20641">MNKKYGVFTEPGTVQFELLLPGPAERIWEYLTKSELKAKWLSAGDVEPKVGGRVSHYFDHKTLSEEDDPIPEKYANLKEGDEGHGKVTAYDPPRLLSYTWVENEGQSEVTFELLPQDDGNVKLILTHRNLGDDIDVLSGVGAGWHTHVGILIDVLNGKKPRGFWKVHMPLEKEYERMLNNQV</sequence>